<evidence type="ECO:0000256" key="1">
    <source>
        <dbReference type="SAM" id="MobiDB-lite"/>
    </source>
</evidence>
<feature type="region of interest" description="Disordered" evidence="1">
    <location>
        <begin position="466"/>
        <end position="514"/>
    </location>
</feature>
<feature type="region of interest" description="Disordered" evidence="1">
    <location>
        <begin position="548"/>
        <end position="567"/>
    </location>
</feature>
<proteinExistence type="predicted"/>
<comment type="caution">
    <text evidence="2">The sequence shown here is derived from an EMBL/GenBank/DDBJ whole genome shotgun (WGS) entry which is preliminary data.</text>
</comment>
<feature type="compositionally biased region" description="Basic residues" evidence="1">
    <location>
        <begin position="466"/>
        <end position="476"/>
    </location>
</feature>
<feature type="compositionally biased region" description="Acidic residues" evidence="1">
    <location>
        <begin position="142"/>
        <end position="173"/>
    </location>
</feature>
<evidence type="ECO:0000313" key="2">
    <source>
        <dbReference type="EMBL" id="GEU88071.1"/>
    </source>
</evidence>
<sequence length="723" mass="80625">MSDASSTVTYTSVYTDSKPWRYYGEDSVEIGPPRVIVYGYDGLCMQPVAPPTPDYIPGPEHPPFPNYVPGPEHPPLPMEIPYVPEPEYPEYLALSDDEAPLKDQPLPADASPIAASLDNMADSDPKEDPEDNQADYPANGGDGDDEPSDDDDDDTDDEDLKEEPFEEDDEEKEEEHPASADSLIVPVVDLVLSARETEALEADEPTHPGPTESDLRRCRVEQAGYRITNEWDEIVDKMMKMAPTTLEWVKERVTKLDTTVRQRMDEFVVRFKDAQFDRAPLRARVNTLYIDRPYHSRTSMLMDRDVMYSHEAYAFSMDRSSAIVVHVGTLETQVAALITQTRSLQIQLATGLGRIENVMRTRAEMVIIVIIQEQAGEGKWLLHAYTDFFKCQPMSFQGTEGVVGLTRWLEKMESVFQISNCTVACQVERYIGGLPDMIHGSVKASKPQWMPKAIKFATKMMDKKMLTHAKHQAEHKRKFDDTSRDTQHQQSPFKRNNVARAYTTRQGDKKPYGGTKPLFPKCNYHYDGPCAPKCTNRKKIGHVARDCKSRPAANNNNNQSAQRANGKGNTVARAYVVGNAGTNPNSNVATVMSSSPHSTIVPSASDIENTFSSTNILNYFSASPGSFSPDSSNDFTKYLLDILVFFPLHDDSKIEVIQAYDTIPPPQVVIAKPSILPPSPILSVSPMFDSQDLFPSKEISRKETKTHVESPILAPPSSSEGSS</sequence>
<name>A0A6L2NNX1_TANCI</name>
<feature type="compositionally biased region" description="Basic and acidic residues" evidence="1">
    <location>
        <begin position="698"/>
        <end position="708"/>
    </location>
</feature>
<organism evidence="2">
    <name type="scientific">Tanacetum cinerariifolium</name>
    <name type="common">Dalmatian daisy</name>
    <name type="synonym">Chrysanthemum cinerariifolium</name>
    <dbReference type="NCBI Taxonomy" id="118510"/>
    <lineage>
        <taxon>Eukaryota</taxon>
        <taxon>Viridiplantae</taxon>
        <taxon>Streptophyta</taxon>
        <taxon>Embryophyta</taxon>
        <taxon>Tracheophyta</taxon>
        <taxon>Spermatophyta</taxon>
        <taxon>Magnoliopsida</taxon>
        <taxon>eudicotyledons</taxon>
        <taxon>Gunneridae</taxon>
        <taxon>Pentapetalae</taxon>
        <taxon>asterids</taxon>
        <taxon>campanulids</taxon>
        <taxon>Asterales</taxon>
        <taxon>Asteraceae</taxon>
        <taxon>Asteroideae</taxon>
        <taxon>Anthemideae</taxon>
        <taxon>Anthemidinae</taxon>
        <taxon>Tanacetum</taxon>
    </lineage>
</organism>
<evidence type="ECO:0008006" key="3">
    <source>
        <dbReference type="Google" id="ProtNLM"/>
    </source>
</evidence>
<feature type="compositionally biased region" description="Basic and acidic residues" evidence="1">
    <location>
        <begin position="477"/>
        <end position="487"/>
    </location>
</feature>
<dbReference type="AlphaFoldDB" id="A0A6L2NNX1"/>
<feature type="compositionally biased region" description="Low complexity" evidence="1">
    <location>
        <begin position="550"/>
        <end position="565"/>
    </location>
</feature>
<accession>A0A6L2NNX1</accession>
<feature type="region of interest" description="Disordered" evidence="1">
    <location>
        <begin position="695"/>
        <end position="723"/>
    </location>
</feature>
<protein>
    <recommendedName>
        <fullName evidence="3">Reverse transcriptase domain-containing protein</fullName>
    </recommendedName>
</protein>
<gene>
    <name evidence="2" type="ORF">Tci_060049</name>
</gene>
<dbReference type="EMBL" id="BKCJ010009668">
    <property type="protein sequence ID" value="GEU88071.1"/>
    <property type="molecule type" value="Genomic_DNA"/>
</dbReference>
<reference evidence="2" key="1">
    <citation type="journal article" date="2019" name="Sci. Rep.">
        <title>Draft genome of Tanacetum cinerariifolium, the natural source of mosquito coil.</title>
        <authorList>
            <person name="Yamashiro T."/>
            <person name="Shiraishi A."/>
            <person name="Satake H."/>
            <person name="Nakayama K."/>
        </authorList>
    </citation>
    <scope>NUCLEOTIDE SEQUENCE</scope>
</reference>
<feature type="region of interest" description="Disordered" evidence="1">
    <location>
        <begin position="89"/>
        <end position="185"/>
    </location>
</feature>